<sequence length="39" mass="4261">RKAIKTTVPDPASQKEPDLLDRDFTVAAGVIQLARPQTI</sequence>
<name>A0A2U3N4R5_9MYCO</name>
<dbReference type="AlphaFoldDB" id="A0A2U3N4R5"/>
<dbReference type="Proteomes" id="UP000241595">
    <property type="component" value="Unassembled WGS sequence"/>
</dbReference>
<keyword evidence="2" id="KW-1185">Reference proteome</keyword>
<evidence type="ECO:0000313" key="1">
    <source>
        <dbReference type="EMBL" id="SPM26526.1"/>
    </source>
</evidence>
<protein>
    <submittedName>
        <fullName evidence="1">Mycobacterium terramassiliense ORFan</fullName>
    </submittedName>
</protein>
<dbReference type="EMBL" id="FTRV01000001">
    <property type="protein sequence ID" value="SPM26526.1"/>
    <property type="molecule type" value="Genomic_DNA"/>
</dbReference>
<proteinExistence type="predicted"/>
<evidence type="ECO:0000313" key="2">
    <source>
        <dbReference type="Proteomes" id="UP000241595"/>
    </source>
</evidence>
<accession>A0A2U3N4R5</accession>
<organism evidence="1 2">
    <name type="scientific">Mycobacterium terramassiliense</name>
    <dbReference type="NCBI Taxonomy" id="1841859"/>
    <lineage>
        <taxon>Bacteria</taxon>
        <taxon>Bacillati</taxon>
        <taxon>Actinomycetota</taxon>
        <taxon>Actinomycetes</taxon>
        <taxon>Mycobacteriales</taxon>
        <taxon>Mycobacteriaceae</taxon>
        <taxon>Mycobacterium</taxon>
    </lineage>
</organism>
<feature type="non-terminal residue" evidence="1">
    <location>
        <position position="1"/>
    </location>
</feature>
<gene>
    <name evidence="1" type="ORF">MTAB308_1</name>
</gene>
<reference evidence="1 2" key="1">
    <citation type="submission" date="2017-01" db="EMBL/GenBank/DDBJ databases">
        <authorList>
            <consortium name="Urmite Genomes"/>
        </authorList>
    </citation>
    <scope>NUCLEOTIDE SEQUENCE [LARGE SCALE GENOMIC DNA]</scope>
    <source>
        <strain evidence="1 2">AB308</strain>
    </source>
</reference>